<protein>
    <submittedName>
        <fullName evidence="1">Uncharacterized protein</fullName>
    </submittedName>
</protein>
<gene>
    <name evidence="1" type="ORF">BGP82_00005</name>
</gene>
<dbReference type="Proteomes" id="UP000237378">
    <property type="component" value="Unassembled WGS sequence"/>
</dbReference>
<comment type="caution">
    <text evidence="1">The sequence shown here is derived from an EMBL/GenBank/DDBJ whole genome shotgun (WGS) entry which is preliminary data.</text>
</comment>
<dbReference type="AlphaFoldDB" id="A0A2S3XBN9"/>
<organism evidence="1 2">
    <name type="scientific">Pseudomonas putida</name>
    <name type="common">Arthrobacter siderocapsulatus</name>
    <dbReference type="NCBI Taxonomy" id="303"/>
    <lineage>
        <taxon>Bacteria</taxon>
        <taxon>Pseudomonadati</taxon>
        <taxon>Pseudomonadota</taxon>
        <taxon>Gammaproteobacteria</taxon>
        <taxon>Pseudomonadales</taxon>
        <taxon>Pseudomonadaceae</taxon>
        <taxon>Pseudomonas</taxon>
    </lineage>
</organism>
<dbReference type="EMBL" id="MING01000019">
    <property type="protein sequence ID" value="POG12887.1"/>
    <property type="molecule type" value="Genomic_DNA"/>
</dbReference>
<name>A0A2S3XBN9_PSEPU</name>
<dbReference type="RefSeq" id="WP_103469004.1">
    <property type="nucleotide sequence ID" value="NZ_MING01000019.1"/>
</dbReference>
<reference evidence="1 2" key="1">
    <citation type="submission" date="2016-08" db="EMBL/GenBank/DDBJ databases">
        <authorList>
            <person name="Seilhamer J.J."/>
        </authorList>
    </citation>
    <scope>NUCLEOTIDE SEQUENCE [LARGE SCALE GENOMIC DNA]</scope>
    <source>
        <strain evidence="1 2">KH-18-2</strain>
    </source>
</reference>
<proteinExistence type="predicted"/>
<evidence type="ECO:0000313" key="1">
    <source>
        <dbReference type="EMBL" id="POG12887.1"/>
    </source>
</evidence>
<sequence>MSDNDVTVGGARNRTAGRDYYEFNFKEASAQRDLRELVPAQRKELYDLGTRCTELGADSKDIWRAVFAELSVKQIGDITAEQFQKARNVLQCRLDALLEEEDKRRLVGKVLRMATEKDAGAELNDFCDVTFGRTHLNKLKRAELQRVLEFIQGFQVASLSIDATVSTPQRMPLREFLLIHRAHAAGLFVFGFIVGKFWF</sequence>
<accession>A0A2S3XBN9</accession>
<reference evidence="1 2" key="2">
    <citation type="submission" date="2018-03" db="EMBL/GenBank/DDBJ databases">
        <title>Draft genome of Pseudomonas putida strain KH-18-2.</title>
        <authorList>
            <person name="Yoshizawa S."/>
            <person name="Khan N.H."/>
            <person name="Nishimura M."/>
            <person name="Chiura H.X."/>
            <person name="Ogura Y."/>
            <person name="Hayashi T."/>
            <person name="Kogure K."/>
        </authorList>
    </citation>
    <scope>NUCLEOTIDE SEQUENCE [LARGE SCALE GENOMIC DNA]</scope>
    <source>
        <strain evidence="1 2">KH-18-2</strain>
    </source>
</reference>
<evidence type="ECO:0000313" key="2">
    <source>
        <dbReference type="Proteomes" id="UP000237378"/>
    </source>
</evidence>